<dbReference type="GeneID" id="103652531"/>
<evidence type="ECO:0000313" key="15">
    <source>
        <dbReference type="EMBL" id="ONM38945.1"/>
    </source>
</evidence>
<feature type="transmembrane region" description="Helical" evidence="12">
    <location>
        <begin position="273"/>
        <end position="296"/>
    </location>
</feature>
<dbReference type="Pfam" id="PF00005">
    <property type="entry name" value="ABC_tran"/>
    <property type="match status" value="2"/>
</dbReference>
<keyword evidence="5" id="KW-0677">Repeat</keyword>
<dbReference type="PANTHER" id="PTHR24222">
    <property type="entry name" value="ABC TRANSPORTER B FAMILY"/>
    <property type="match status" value="1"/>
</dbReference>
<feature type="transmembrane region" description="Helical" evidence="12">
    <location>
        <begin position="195"/>
        <end position="217"/>
    </location>
</feature>
<dbReference type="CDD" id="cd18578">
    <property type="entry name" value="ABC_6TM_Pgp_ABCB1_D2_like"/>
    <property type="match status" value="1"/>
</dbReference>
<dbReference type="Pfam" id="PF00664">
    <property type="entry name" value="ABC_membrane"/>
    <property type="match status" value="2"/>
</dbReference>
<dbReference type="InterPro" id="IPR017871">
    <property type="entry name" value="ABC_transporter-like_CS"/>
</dbReference>
<feature type="compositionally biased region" description="Basic and acidic residues" evidence="11">
    <location>
        <begin position="679"/>
        <end position="690"/>
    </location>
</feature>
<dbReference type="EnsemblPlants" id="Zm00001eb155860_T001">
    <property type="protein sequence ID" value="Zm00001eb155860_P001"/>
    <property type="gene ID" value="Zm00001eb155860"/>
</dbReference>
<evidence type="ECO:0000313" key="16">
    <source>
        <dbReference type="EnsemblPlants" id="Zm00001eb155860_P001"/>
    </source>
</evidence>
<accession>A0A1D6NEN5</accession>
<dbReference type="PaxDb" id="4577-GRMZM5G833207_P01"/>
<dbReference type="FunFam" id="1.20.1560.10:FF:000025">
    <property type="entry name" value="ABC transporter B family member 9"/>
    <property type="match status" value="1"/>
</dbReference>
<dbReference type="InterPro" id="IPR036640">
    <property type="entry name" value="ABC1_TM_sf"/>
</dbReference>
<keyword evidence="7" id="KW-0067">ATP-binding</keyword>
<evidence type="ECO:0000259" key="13">
    <source>
        <dbReference type="PROSITE" id="PS50893"/>
    </source>
</evidence>
<dbReference type="Gene3D" id="1.20.1560.10">
    <property type="entry name" value="ABC transporter type 1, transmembrane domain"/>
    <property type="match status" value="2"/>
</dbReference>
<dbReference type="GO" id="GO:0140359">
    <property type="term" value="F:ABC-type transporter activity"/>
    <property type="evidence" value="ECO:0007669"/>
    <property type="project" value="InterPro"/>
</dbReference>
<evidence type="ECO:0000256" key="7">
    <source>
        <dbReference type="ARBA" id="ARBA00022840"/>
    </source>
</evidence>
<feature type="region of interest" description="Disordered" evidence="11">
    <location>
        <begin position="612"/>
        <end position="651"/>
    </location>
</feature>
<dbReference type="OrthoDB" id="6500128at2759"/>
<evidence type="ECO:0000256" key="11">
    <source>
        <dbReference type="SAM" id="MobiDB-lite"/>
    </source>
</evidence>
<dbReference type="PROSITE" id="PS50929">
    <property type="entry name" value="ABC_TM1F"/>
    <property type="match status" value="2"/>
</dbReference>
<evidence type="ECO:0000256" key="2">
    <source>
        <dbReference type="ARBA" id="ARBA00007577"/>
    </source>
</evidence>
<dbReference type="InterPro" id="IPR011527">
    <property type="entry name" value="ABC1_TM_dom"/>
</dbReference>
<feature type="region of interest" description="Disordered" evidence="11">
    <location>
        <begin position="671"/>
        <end position="696"/>
    </location>
</feature>
<dbReference type="Proteomes" id="UP000007305">
    <property type="component" value="Chromosome 3"/>
</dbReference>
<keyword evidence="6" id="KW-0547">Nucleotide-binding</keyword>
<dbReference type="PROSITE" id="PS00211">
    <property type="entry name" value="ABC_TRANSPORTER_1"/>
    <property type="match status" value="2"/>
</dbReference>
<dbReference type="PANTHER" id="PTHR24222:SF61">
    <property type="entry name" value="ABC TRANSPORTER B FAMILY MEMBER 9"/>
    <property type="match status" value="1"/>
</dbReference>
<dbReference type="GO" id="GO:0016887">
    <property type="term" value="F:ATP hydrolysis activity"/>
    <property type="evidence" value="ECO:0007669"/>
    <property type="project" value="InterPro"/>
</dbReference>
<dbReference type="Gene3D" id="3.40.50.300">
    <property type="entry name" value="P-loop containing nucleotide triphosphate hydrolases"/>
    <property type="match status" value="2"/>
</dbReference>
<keyword evidence="8 12" id="KW-1133">Transmembrane helix</keyword>
<dbReference type="CDD" id="cd18577">
    <property type="entry name" value="ABC_6TM_Pgp_ABCB1_D1_like"/>
    <property type="match status" value="1"/>
</dbReference>
<feature type="transmembrane region" description="Helical" evidence="12">
    <location>
        <begin position="97"/>
        <end position="118"/>
    </location>
</feature>
<dbReference type="Gramene" id="Zm00001eb155860_T001">
    <property type="protein sequence ID" value="Zm00001eb155860_P001"/>
    <property type="gene ID" value="Zm00001eb155860"/>
</dbReference>
<protein>
    <submittedName>
        <fullName evidence="15">ABC transporter B family member 9</fullName>
    </submittedName>
</protein>
<dbReference type="InterPro" id="IPR003593">
    <property type="entry name" value="AAA+_ATPase"/>
</dbReference>
<feature type="domain" description="ABC transporter" evidence="13">
    <location>
        <begin position="372"/>
        <end position="608"/>
    </location>
</feature>
<feature type="compositionally biased region" description="Basic and acidic residues" evidence="11">
    <location>
        <begin position="8"/>
        <end position="18"/>
    </location>
</feature>
<dbReference type="InterPro" id="IPR003439">
    <property type="entry name" value="ABC_transporter-like_ATP-bd"/>
</dbReference>
<dbReference type="SMR" id="A0A1D6NEN5"/>
<feature type="transmembrane region" description="Helical" evidence="12">
    <location>
        <begin position="749"/>
        <end position="772"/>
    </location>
</feature>
<dbReference type="GO" id="GO:0005886">
    <property type="term" value="C:plasma membrane"/>
    <property type="evidence" value="ECO:0000318"/>
    <property type="project" value="GO_Central"/>
</dbReference>
<reference evidence="15 17" key="1">
    <citation type="submission" date="2015-12" db="EMBL/GenBank/DDBJ databases">
        <title>Update maize B73 reference genome by single molecule sequencing technologies.</title>
        <authorList>
            <consortium name="Maize Genome Sequencing Project"/>
            <person name="Ware D."/>
        </authorList>
    </citation>
    <scope>NUCLEOTIDE SEQUENCE [LARGE SCALE GENOMIC DNA]</scope>
    <source>
        <strain evidence="17">cv. B73</strain>
        <tissue evidence="15">Seedling</tissue>
    </source>
</reference>
<evidence type="ECO:0000256" key="5">
    <source>
        <dbReference type="ARBA" id="ARBA00022737"/>
    </source>
</evidence>
<dbReference type="SUPFAM" id="SSF90123">
    <property type="entry name" value="ABC transporter transmembrane region"/>
    <property type="match status" value="2"/>
</dbReference>
<evidence type="ECO:0000259" key="14">
    <source>
        <dbReference type="PROSITE" id="PS50929"/>
    </source>
</evidence>
<keyword evidence="9 12" id="KW-0472">Membrane</keyword>
<feature type="domain" description="ABC transporter" evidence="13">
    <location>
        <begin position="1030"/>
        <end position="1267"/>
    </location>
</feature>
<gene>
    <name evidence="16" type="primary">LOC103652531</name>
    <name evidence="15" type="ORF">ZEAMMB73_Zm00001d043762</name>
</gene>
<evidence type="ECO:0000256" key="3">
    <source>
        <dbReference type="ARBA" id="ARBA00022448"/>
    </source>
</evidence>
<feature type="transmembrane region" description="Helical" evidence="12">
    <location>
        <begin position="828"/>
        <end position="848"/>
    </location>
</feature>
<keyword evidence="17" id="KW-1185">Reference proteome</keyword>
<dbReference type="SUPFAM" id="SSF52540">
    <property type="entry name" value="P-loop containing nucleoside triphosphate hydrolases"/>
    <property type="match status" value="2"/>
</dbReference>
<dbReference type="CDD" id="cd03249">
    <property type="entry name" value="ABC_MTABC3_MDL1_MDL2"/>
    <property type="match status" value="2"/>
</dbReference>
<keyword evidence="18" id="KW-1267">Proteomics identification</keyword>
<reference evidence="16" key="3">
    <citation type="submission" date="2021-05" db="UniProtKB">
        <authorList>
            <consortium name="EnsemblPlants"/>
        </authorList>
    </citation>
    <scope>IDENTIFICATION</scope>
    <source>
        <strain evidence="16">cv. B73</strain>
    </source>
</reference>
<dbReference type="FunFam" id="3.40.50.300:FF:000066">
    <property type="entry name" value="ABC transporter B family member 1"/>
    <property type="match status" value="2"/>
</dbReference>
<evidence type="ECO:0000256" key="9">
    <source>
        <dbReference type="ARBA" id="ARBA00023136"/>
    </source>
</evidence>
<feature type="transmembrane region" description="Helical" evidence="12">
    <location>
        <begin position="705"/>
        <end position="729"/>
    </location>
</feature>
<keyword evidence="10" id="KW-0325">Glycoprotein</keyword>
<dbReference type="EMBL" id="CM007649">
    <property type="protein sequence ID" value="ONM38945.1"/>
    <property type="molecule type" value="Genomic_DNA"/>
</dbReference>
<dbReference type="OMA" id="ICVMREG"/>
<evidence type="ECO:0000256" key="4">
    <source>
        <dbReference type="ARBA" id="ARBA00022692"/>
    </source>
</evidence>
<feature type="compositionally biased region" description="Low complexity" evidence="11">
    <location>
        <begin position="632"/>
        <end position="644"/>
    </location>
</feature>
<dbReference type="GO" id="GO:0042626">
    <property type="term" value="F:ATPase-coupled transmembrane transporter activity"/>
    <property type="evidence" value="ECO:0000318"/>
    <property type="project" value="GO_Central"/>
</dbReference>
<evidence type="ECO:0000256" key="1">
    <source>
        <dbReference type="ARBA" id="ARBA00004651"/>
    </source>
</evidence>
<reference evidence="16" key="2">
    <citation type="submission" date="2019-07" db="EMBL/GenBank/DDBJ databases">
        <authorList>
            <person name="Seetharam A."/>
            <person name="Woodhouse M."/>
            <person name="Cannon E."/>
        </authorList>
    </citation>
    <scope>NUCLEOTIDE SEQUENCE [LARGE SCALE GENOMIC DNA]</scope>
    <source>
        <strain evidence="16">cv. B73</strain>
    </source>
</reference>
<dbReference type="RefSeq" id="XP_020406095.1">
    <property type="nucleotide sequence ID" value="XM_020550506.3"/>
</dbReference>
<keyword evidence="4 12" id="KW-0812">Transmembrane</keyword>
<keyword evidence="3" id="KW-0813">Transport</keyword>
<dbReference type="PROSITE" id="PS50893">
    <property type="entry name" value="ABC_TRANSPORTER_2"/>
    <property type="match status" value="2"/>
</dbReference>
<name>A0A1D6NEN5_MAIZE</name>
<feature type="transmembrane region" description="Helical" evidence="12">
    <location>
        <begin position="932"/>
        <end position="958"/>
    </location>
</feature>
<dbReference type="InterPro" id="IPR039421">
    <property type="entry name" value="Type_1_exporter"/>
</dbReference>
<feature type="domain" description="ABC transmembrane type-1" evidence="14">
    <location>
        <begin position="51"/>
        <end position="337"/>
    </location>
</feature>
<dbReference type="STRING" id="4577.A0A1D6NEN5"/>
<feature type="transmembrane region" description="Helical" evidence="12">
    <location>
        <begin position="311"/>
        <end position="336"/>
    </location>
</feature>
<dbReference type="ExpressionAtlas" id="A0A1D6NEN5">
    <property type="expression patterns" value="baseline and differential"/>
</dbReference>
<evidence type="ECO:0000256" key="8">
    <source>
        <dbReference type="ARBA" id="ARBA00022989"/>
    </source>
</evidence>
<comment type="similarity">
    <text evidence="2">Belongs to the ABC transporter superfamily. ABCB family. Multidrug resistance exporter (TC 3.A.1.201) subfamily.</text>
</comment>
<comment type="subcellular location">
    <subcellularLocation>
        <location evidence="1">Cell membrane</location>
        <topology evidence="1">Multi-pass membrane protein</topology>
    </subcellularLocation>
</comment>
<evidence type="ECO:0000256" key="10">
    <source>
        <dbReference type="ARBA" id="ARBA00023180"/>
    </source>
</evidence>
<dbReference type="FunFam" id="1.20.1560.10:FF:000360">
    <property type="entry name" value="Os01g0533900 protein"/>
    <property type="match status" value="1"/>
</dbReference>
<organism evidence="15">
    <name type="scientific">Zea mays</name>
    <name type="common">Maize</name>
    <dbReference type="NCBI Taxonomy" id="4577"/>
    <lineage>
        <taxon>Eukaryota</taxon>
        <taxon>Viridiplantae</taxon>
        <taxon>Streptophyta</taxon>
        <taxon>Embryophyta</taxon>
        <taxon>Tracheophyta</taxon>
        <taxon>Spermatophyta</taxon>
        <taxon>Magnoliopsida</taxon>
        <taxon>Liliopsida</taxon>
        <taxon>Poales</taxon>
        <taxon>Poaceae</taxon>
        <taxon>PACMAD clade</taxon>
        <taxon>Panicoideae</taxon>
        <taxon>Andropogonodae</taxon>
        <taxon>Andropogoneae</taxon>
        <taxon>Tripsacinae</taxon>
        <taxon>Zea</taxon>
    </lineage>
</organism>
<proteinExistence type="evidence at protein level"/>
<sequence>MDAAGGAKGRDGVDKKEVGSGSGNGGGDAGKKVPFTGLFRYADGTDVLLMLLGTVGALANGVSQPVMTVIFGQVINAFGDATIDDVLNRVNQAVLNFVYLGIATAVVSFLQVSCWTMTGERQATRIRSLYLKSVLRQEIAFFDVEMTTGQIVSRMSGDTVLVQDAIGEKVGKFQQLVATFIGGFVIAFVKGWLLSLVMLACIPPVVIAGGIVSKMLAKISTKGQASYSDAGNIVEQTLGAIKTVVSFNGEKQAIALYNKLIHKSYKAAVEEGITNGFGMGSVFCIFFSSYGLAIWYGGKLVLSKGYSGGDVINILFAIMTGAMSLGNATPCMAAFAEGQSAAYRLFTTIKRKPEIDPDDQTGKQLEDIKGDVDLNDVYFSYPARPEQLIFDGFSLHVSSGTTMAIVGESGSGKSTVISLVERFYDPQAGEVLIDGVNIKSLQLDWIRGKIGLVNQEPLLFMTSIKDNITYGKEDATIEEIKRAAELANAANFIDKLPNGYDTMVGQRGAQLSGGQKQRIAIARAIIKNPRILLLDEATSALDVESERIVQEALNRIMLDRTTLVVAHRLSTVRNADCISVVQQGKIVEQGPHDELVMNPDGAYSQLIRLQESKEEEEQKPERHVSDSRSKSRSLSLKRSISRGSMGNSSQHFLTLPIGMPGSVELLEGNDENWEEDEKEQARDGDREAPKKAPMGRLASLNKPEVPILVLGSLAAGVHGVLFPLFGLMISNAIKTFYEPPHQLKKDASFWGLMCVVLGIVSILSIPVEYFLFGVAGGKLIERIRALSFRSIVHQEVAWFDDPKNSSGALGARLSVDALNVRRLVGDNLALAVQVTSTLIAGFVIAFVADWKLTLIILCVMPLSGVQGYAQVKFLKGFSQDAKILYEDASQVATDAVSSIRTVASFCAEKRVTTIYDDKCEASKKQGVRTGMVGGLGFGFSFLMLYLTYGLCFYVGAQFVRHNKSTFGDVFKVFFALMLATIGVSQTSALASDSTKAKDSAVSIFALLDRKSQIDSSIDEGSTLDEVRGDIDFRHVGFKYPSRPDIQIFSDFTLHIPSGKTVALVGESGSGKSTVISLLERFYNPDSGTISLDGVEIKSLKVNWLRDQMGLVGQEPILFNDTIRANIAYGKHGEVTEEELVKVARAANAHEFISSLPQGYDTTVGERGVQLSGGQKQRVAIARAILKDPRILLLDEATSALDAESERIVQDALDNVMVGRTTVIVAHRLSTIKSADIIAVLKDGVIVEKGRHEALMNIKDGFYASLVELRSASS</sequence>
<feature type="domain" description="ABC transmembrane type-1" evidence="14">
    <location>
        <begin position="709"/>
        <end position="995"/>
    </location>
</feature>
<dbReference type="InterPro" id="IPR027417">
    <property type="entry name" value="P-loop_NTPase"/>
</dbReference>
<evidence type="ECO:0000256" key="6">
    <source>
        <dbReference type="ARBA" id="ARBA00022741"/>
    </source>
</evidence>
<dbReference type="SMART" id="SM00382">
    <property type="entry name" value="AAA"/>
    <property type="match status" value="2"/>
</dbReference>
<feature type="region of interest" description="Disordered" evidence="11">
    <location>
        <begin position="1"/>
        <end position="27"/>
    </location>
</feature>
<evidence type="ECO:0000313" key="17">
    <source>
        <dbReference type="Proteomes" id="UP000007305"/>
    </source>
</evidence>
<evidence type="ECO:0000256" key="12">
    <source>
        <dbReference type="SAM" id="Phobius"/>
    </source>
</evidence>
<feature type="compositionally biased region" description="Basic and acidic residues" evidence="11">
    <location>
        <begin position="619"/>
        <end position="629"/>
    </location>
</feature>
<dbReference type="AlphaFoldDB" id="A0A1D6NEN5"/>
<feature type="transmembrane region" description="Helical" evidence="12">
    <location>
        <begin position="970"/>
        <end position="990"/>
    </location>
</feature>
<dbReference type="FunFam" id="1.20.1560.10:FF:000044">
    <property type="entry name" value="ABC transporter B family member 9"/>
    <property type="match status" value="1"/>
</dbReference>
<evidence type="ECO:0007829" key="18">
    <source>
        <dbReference type="PeptideAtlas" id="A0A1D6NEN5"/>
    </source>
</evidence>
<dbReference type="GO" id="GO:0005524">
    <property type="term" value="F:ATP binding"/>
    <property type="evidence" value="ECO:0007669"/>
    <property type="project" value="UniProtKB-KW"/>
</dbReference>